<evidence type="ECO:0000313" key="2">
    <source>
        <dbReference type="EMBL" id="KIK82143.1"/>
    </source>
</evidence>
<sequence>MGYGRRSSHGHPPPSSFSSLTCSKTLHEEHQQGDPPSTIKRQLLPPLQYTRTDPHACVRWQV</sequence>
<gene>
    <name evidence="2" type="ORF">PAXRUDRAFT_832388</name>
</gene>
<name>A0A0D0D251_9AGAM</name>
<feature type="region of interest" description="Disordered" evidence="1">
    <location>
        <begin position="1"/>
        <end position="47"/>
    </location>
</feature>
<organism evidence="2 3">
    <name type="scientific">Paxillus rubicundulus Ve08.2h10</name>
    <dbReference type="NCBI Taxonomy" id="930991"/>
    <lineage>
        <taxon>Eukaryota</taxon>
        <taxon>Fungi</taxon>
        <taxon>Dikarya</taxon>
        <taxon>Basidiomycota</taxon>
        <taxon>Agaricomycotina</taxon>
        <taxon>Agaricomycetes</taxon>
        <taxon>Agaricomycetidae</taxon>
        <taxon>Boletales</taxon>
        <taxon>Paxilineae</taxon>
        <taxon>Paxillaceae</taxon>
        <taxon>Paxillus</taxon>
    </lineage>
</organism>
<protein>
    <submittedName>
        <fullName evidence="2">Uncharacterized protein</fullName>
    </submittedName>
</protein>
<evidence type="ECO:0000313" key="3">
    <source>
        <dbReference type="Proteomes" id="UP000054538"/>
    </source>
</evidence>
<keyword evidence="3" id="KW-1185">Reference proteome</keyword>
<dbReference type="HOGENOM" id="CLU_2904874_0_0_1"/>
<dbReference type="Proteomes" id="UP000054538">
    <property type="component" value="Unassembled WGS sequence"/>
</dbReference>
<dbReference type="InParanoid" id="A0A0D0D251"/>
<reference evidence="2 3" key="1">
    <citation type="submission" date="2014-04" db="EMBL/GenBank/DDBJ databases">
        <authorList>
            <consortium name="DOE Joint Genome Institute"/>
            <person name="Kuo A."/>
            <person name="Kohler A."/>
            <person name="Jargeat P."/>
            <person name="Nagy L.G."/>
            <person name="Floudas D."/>
            <person name="Copeland A."/>
            <person name="Barry K.W."/>
            <person name="Cichocki N."/>
            <person name="Veneault-Fourrey C."/>
            <person name="LaButti K."/>
            <person name="Lindquist E.A."/>
            <person name="Lipzen A."/>
            <person name="Lundell T."/>
            <person name="Morin E."/>
            <person name="Murat C."/>
            <person name="Sun H."/>
            <person name="Tunlid A."/>
            <person name="Henrissat B."/>
            <person name="Grigoriev I.V."/>
            <person name="Hibbett D.S."/>
            <person name="Martin F."/>
            <person name="Nordberg H.P."/>
            <person name="Cantor M.N."/>
            <person name="Hua S.X."/>
        </authorList>
    </citation>
    <scope>NUCLEOTIDE SEQUENCE [LARGE SCALE GENOMIC DNA]</scope>
    <source>
        <strain evidence="2 3">Ve08.2h10</strain>
    </source>
</reference>
<evidence type="ECO:0000256" key="1">
    <source>
        <dbReference type="SAM" id="MobiDB-lite"/>
    </source>
</evidence>
<dbReference type="AlphaFoldDB" id="A0A0D0D251"/>
<accession>A0A0D0D251</accession>
<proteinExistence type="predicted"/>
<reference evidence="3" key="2">
    <citation type="submission" date="2015-01" db="EMBL/GenBank/DDBJ databases">
        <title>Evolutionary Origins and Diversification of the Mycorrhizal Mutualists.</title>
        <authorList>
            <consortium name="DOE Joint Genome Institute"/>
            <consortium name="Mycorrhizal Genomics Consortium"/>
            <person name="Kohler A."/>
            <person name="Kuo A."/>
            <person name="Nagy L.G."/>
            <person name="Floudas D."/>
            <person name="Copeland A."/>
            <person name="Barry K.W."/>
            <person name="Cichocki N."/>
            <person name="Veneault-Fourrey C."/>
            <person name="LaButti K."/>
            <person name="Lindquist E.A."/>
            <person name="Lipzen A."/>
            <person name="Lundell T."/>
            <person name="Morin E."/>
            <person name="Murat C."/>
            <person name="Riley R."/>
            <person name="Ohm R."/>
            <person name="Sun H."/>
            <person name="Tunlid A."/>
            <person name="Henrissat B."/>
            <person name="Grigoriev I.V."/>
            <person name="Hibbett D.S."/>
            <person name="Martin F."/>
        </authorList>
    </citation>
    <scope>NUCLEOTIDE SEQUENCE [LARGE SCALE GENOMIC DNA]</scope>
    <source>
        <strain evidence="3">Ve08.2h10</strain>
    </source>
</reference>
<dbReference type="EMBL" id="KN825672">
    <property type="protein sequence ID" value="KIK82143.1"/>
    <property type="molecule type" value="Genomic_DNA"/>
</dbReference>